<comment type="caution">
    <text evidence="6">The sequence shown here is derived from an EMBL/GenBank/DDBJ whole genome shotgun (WGS) entry which is preliminary data.</text>
</comment>
<dbReference type="Proteomes" id="UP000275408">
    <property type="component" value="Unassembled WGS sequence"/>
</dbReference>
<dbReference type="SUPFAM" id="SSF49785">
    <property type="entry name" value="Galactose-binding domain-like"/>
    <property type="match status" value="2"/>
</dbReference>
<dbReference type="SMART" id="SM00181">
    <property type="entry name" value="EGF"/>
    <property type="match status" value="1"/>
</dbReference>
<feature type="signal peptide" evidence="3">
    <location>
        <begin position="1"/>
        <end position="32"/>
    </location>
</feature>
<keyword evidence="7" id="KW-1185">Reference proteome</keyword>
<evidence type="ECO:0000313" key="6">
    <source>
        <dbReference type="EMBL" id="RMX40673.1"/>
    </source>
</evidence>
<evidence type="ECO:0000256" key="2">
    <source>
        <dbReference type="PROSITE-ProRule" id="PRU00076"/>
    </source>
</evidence>
<evidence type="ECO:0000259" key="5">
    <source>
        <dbReference type="PROSITE" id="PS50026"/>
    </source>
</evidence>
<dbReference type="PANTHER" id="PTHR24543:SF291">
    <property type="entry name" value="SMOKE ALARM, ISOFORM D"/>
    <property type="match status" value="1"/>
</dbReference>
<organism evidence="6 7">
    <name type="scientific">Pocillopora damicornis</name>
    <name type="common">Cauliflower coral</name>
    <name type="synonym">Millepora damicornis</name>
    <dbReference type="NCBI Taxonomy" id="46731"/>
    <lineage>
        <taxon>Eukaryota</taxon>
        <taxon>Metazoa</taxon>
        <taxon>Cnidaria</taxon>
        <taxon>Anthozoa</taxon>
        <taxon>Hexacorallia</taxon>
        <taxon>Scleractinia</taxon>
        <taxon>Astrocoeniina</taxon>
        <taxon>Pocilloporidae</taxon>
        <taxon>Pocillopora</taxon>
    </lineage>
</organism>
<comment type="caution">
    <text evidence="2">Lacks conserved residue(s) required for the propagation of feature annotation.</text>
</comment>
<dbReference type="FunFam" id="2.60.120.260:FF:000002">
    <property type="entry name" value="Coagulation factor VIII"/>
    <property type="match status" value="2"/>
</dbReference>
<dbReference type="Pfam" id="PF00754">
    <property type="entry name" value="F5_F8_type_C"/>
    <property type="match status" value="2"/>
</dbReference>
<dbReference type="PROSITE" id="PS50022">
    <property type="entry name" value="FA58C_3"/>
    <property type="match status" value="2"/>
</dbReference>
<evidence type="ECO:0000259" key="4">
    <source>
        <dbReference type="PROSITE" id="PS50022"/>
    </source>
</evidence>
<evidence type="ECO:0008006" key="8">
    <source>
        <dbReference type="Google" id="ProtNLM"/>
    </source>
</evidence>
<accession>A0A3M6TH07</accession>
<dbReference type="PROSITE" id="PS00022">
    <property type="entry name" value="EGF_1"/>
    <property type="match status" value="1"/>
</dbReference>
<dbReference type="CDD" id="cd00057">
    <property type="entry name" value="FA58C"/>
    <property type="match status" value="2"/>
</dbReference>
<dbReference type="Gene3D" id="2.10.25.10">
    <property type="entry name" value="Laminin"/>
    <property type="match status" value="1"/>
</dbReference>
<dbReference type="InterPro" id="IPR008979">
    <property type="entry name" value="Galactose-bd-like_sf"/>
</dbReference>
<feature type="domain" description="F5/8 type C" evidence="4">
    <location>
        <begin position="325"/>
        <end position="484"/>
    </location>
</feature>
<name>A0A3M6TH07_POCDA</name>
<dbReference type="Pfam" id="PF00008">
    <property type="entry name" value="EGF"/>
    <property type="match status" value="1"/>
</dbReference>
<dbReference type="STRING" id="46731.A0A3M6TH07"/>
<keyword evidence="1 2" id="KW-1015">Disulfide bond</keyword>
<feature type="domain" description="F5/8 type C" evidence="4">
    <location>
        <begin position="173"/>
        <end position="324"/>
    </location>
</feature>
<evidence type="ECO:0000256" key="3">
    <source>
        <dbReference type="SAM" id="SignalP"/>
    </source>
</evidence>
<dbReference type="PROSITE" id="PS50026">
    <property type="entry name" value="EGF_3"/>
    <property type="match status" value="1"/>
</dbReference>
<feature type="disulfide bond" evidence="2">
    <location>
        <begin position="141"/>
        <end position="158"/>
    </location>
</feature>
<keyword evidence="2" id="KW-0245">EGF-like domain</keyword>
<dbReference type="SUPFAM" id="SSF57196">
    <property type="entry name" value="EGF/Laminin"/>
    <property type="match status" value="1"/>
</dbReference>
<feature type="non-terminal residue" evidence="6">
    <location>
        <position position="510"/>
    </location>
</feature>
<proteinExistence type="predicted"/>
<dbReference type="EMBL" id="RCHS01003594">
    <property type="protein sequence ID" value="RMX40673.1"/>
    <property type="molecule type" value="Genomic_DNA"/>
</dbReference>
<dbReference type="InterPro" id="IPR000742">
    <property type="entry name" value="EGF"/>
</dbReference>
<dbReference type="OrthoDB" id="5964615at2759"/>
<feature type="disulfide bond" evidence="2">
    <location>
        <begin position="160"/>
        <end position="169"/>
    </location>
</feature>
<keyword evidence="3" id="KW-0732">Signal</keyword>
<evidence type="ECO:0000256" key="1">
    <source>
        <dbReference type="ARBA" id="ARBA00023157"/>
    </source>
</evidence>
<dbReference type="InterPro" id="IPR000421">
    <property type="entry name" value="FA58C"/>
</dbReference>
<dbReference type="AlphaFoldDB" id="A0A3M6TH07"/>
<evidence type="ECO:0000313" key="7">
    <source>
        <dbReference type="Proteomes" id="UP000275408"/>
    </source>
</evidence>
<gene>
    <name evidence="6" type="ORF">pdam_00022011</name>
</gene>
<reference evidence="6 7" key="1">
    <citation type="journal article" date="2018" name="Sci. Rep.">
        <title>Comparative analysis of the Pocillopora damicornis genome highlights role of immune system in coral evolution.</title>
        <authorList>
            <person name="Cunning R."/>
            <person name="Bay R.A."/>
            <person name="Gillette P."/>
            <person name="Baker A.C."/>
            <person name="Traylor-Knowles N."/>
        </authorList>
    </citation>
    <scope>NUCLEOTIDE SEQUENCE [LARGE SCALE GENOMIC DNA]</scope>
    <source>
        <strain evidence="6">RSMAS</strain>
        <tissue evidence="6">Whole animal</tissue>
    </source>
</reference>
<dbReference type="Gene3D" id="2.60.120.260">
    <property type="entry name" value="Galactose-binding domain-like"/>
    <property type="match status" value="2"/>
</dbReference>
<feature type="chain" id="PRO_5018026250" description="EGF-like repeat and discoidin I-like domain-containing protein 3" evidence="3">
    <location>
        <begin position="33"/>
        <end position="510"/>
    </location>
</feature>
<dbReference type="PROSITE" id="PS01285">
    <property type="entry name" value="FA58C_1"/>
    <property type="match status" value="1"/>
</dbReference>
<sequence>MQILKFTNAAEMHRINLLFLVILMQNLRSTQQNQDKTQGNHAIKRTDGGVSYANFEVHKFHHLQVSPPAFPHEVLQAKECAFACVTQQTCYSFNIGLSPNQKGKFLCELLSGDKFRSPTNLTFSQQFDHYSIESPCSSHPCKNNGTCIPNYEENTYSCSCTPGHRGRYCGKVCSAPLGMEDYIITSTQISASSQYDSYHAPNQGRLHFKKTGSWVGSWSALGNNVHQWFQVDLRIETTVTFLATQGRNMHGQWVTKYKLQYGNDGSTFRVFKQDGESSDKVFVGNSDRDTVVKNPVISPVKARYIRLIPTEWHNHISMRIELYGCLENMQALGMESGSIADSQIIASSMYTVYHKPARARLHTKELGLSTGTGGWSSLTNDLNQWLQVDLGKITNVTYIATQGRNHYSPSQRVKKYKIQFSDEGVSFLFYKRQGDSSDTVFEGNFDRDTVVYHLLDPPITARFLRVKPTQWQNHISMRMELYTFPGSACSAADKIRFRKKRAKQKAEIDI</sequence>
<dbReference type="PANTHER" id="PTHR24543">
    <property type="entry name" value="MULTICOPPER OXIDASE-RELATED"/>
    <property type="match status" value="1"/>
</dbReference>
<dbReference type="CDD" id="cd00054">
    <property type="entry name" value="EGF_CA"/>
    <property type="match status" value="1"/>
</dbReference>
<protein>
    <recommendedName>
        <fullName evidence="8">EGF-like repeat and discoidin I-like domain-containing protein 3</fullName>
    </recommendedName>
</protein>
<dbReference type="SMART" id="SM00231">
    <property type="entry name" value="FA58C"/>
    <property type="match status" value="2"/>
</dbReference>
<dbReference type="PROSITE" id="PS01286">
    <property type="entry name" value="FA58C_2"/>
    <property type="match status" value="1"/>
</dbReference>
<feature type="domain" description="EGF-like" evidence="5">
    <location>
        <begin position="132"/>
        <end position="170"/>
    </location>
</feature>